<keyword evidence="4" id="KW-1185">Reference proteome</keyword>
<dbReference type="GO" id="GO:0010181">
    <property type="term" value="F:FMN binding"/>
    <property type="evidence" value="ECO:0007669"/>
    <property type="project" value="InterPro"/>
</dbReference>
<dbReference type="InterPro" id="IPR050268">
    <property type="entry name" value="NADH-dep_flavin_reductase"/>
</dbReference>
<dbReference type="Proteomes" id="UP000192591">
    <property type="component" value="Unassembled WGS sequence"/>
</dbReference>
<dbReference type="Gene3D" id="2.30.110.10">
    <property type="entry name" value="Electron Transport, Fmn-binding Protein, Chain A"/>
    <property type="match status" value="1"/>
</dbReference>
<reference evidence="3 4" key="1">
    <citation type="submission" date="2017-02" db="EMBL/GenBank/DDBJ databases">
        <title>Draft genome of Saccharomonospora sp. 154.</title>
        <authorList>
            <person name="Alonso-Carmona G.S."/>
            <person name="De La Haba R."/>
            <person name="Vera-Gargallo B."/>
            <person name="Sandoval-Trujillo A.H."/>
            <person name="Ramirez-Duran N."/>
            <person name="Ventosa A."/>
        </authorList>
    </citation>
    <scope>NUCLEOTIDE SEQUENCE [LARGE SCALE GENOMIC DNA]</scope>
    <source>
        <strain evidence="3 4">LRS4.154</strain>
    </source>
</reference>
<dbReference type="SMART" id="SM00903">
    <property type="entry name" value="Flavin_Reduct"/>
    <property type="match status" value="1"/>
</dbReference>
<dbReference type="InterPro" id="IPR012349">
    <property type="entry name" value="Split_barrel_FMN-bd"/>
</dbReference>
<evidence type="ECO:0000313" key="3">
    <source>
        <dbReference type="EMBL" id="OQO95121.1"/>
    </source>
</evidence>
<evidence type="ECO:0000259" key="2">
    <source>
        <dbReference type="SMART" id="SM00903"/>
    </source>
</evidence>
<protein>
    <recommendedName>
        <fullName evidence="2">Flavin reductase like domain-containing protein</fullName>
    </recommendedName>
</protein>
<proteinExistence type="predicted"/>
<evidence type="ECO:0000313" key="4">
    <source>
        <dbReference type="Proteomes" id="UP000192591"/>
    </source>
</evidence>
<name>A0A1V9ADF9_SACPI</name>
<dbReference type="InterPro" id="IPR002563">
    <property type="entry name" value="Flavin_Rdtase-like_dom"/>
</dbReference>
<dbReference type="PANTHER" id="PTHR30466">
    <property type="entry name" value="FLAVIN REDUCTASE"/>
    <property type="match status" value="1"/>
</dbReference>
<gene>
    <name evidence="3" type="ORF">B1813_00865</name>
</gene>
<feature type="domain" description="Flavin reductase like" evidence="2">
    <location>
        <begin position="1"/>
        <end position="148"/>
    </location>
</feature>
<dbReference type="PANTHER" id="PTHR30466:SF1">
    <property type="entry name" value="FMN REDUCTASE (NADH) RUTF"/>
    <property type="match status" value="1"/>
</dbReference>
<evidence type="ECO:0000256" key="1">
    <source>
        <dbReference type="ARBA" id="ARBA00023002"/>
    </source>
</evidence>
<accession>A0A1V9ADF9</accession>
<keyword evidence="1" id="KW-0560">Oxidoreductase</keyword>
<comment type="caution">
    <text evidence="3">The sequence shown here is derived from an EMBL/GenBank/DDBJ whole genome shotgun (WGS) entry which is preliminary data.</text>
</comment>
<dbReference type="GO" id="GO:0042602">
    <property type="term" value="F:riboflavin reductase (NADPH) activity"/>
    <property type="evidence" value="ECO:0007669"/>
    <property type="project" value="TreeGrafter"/>
</dbReference>
<dbReference type="STRING" id="1962155.B1813_00865"/>
<dbReference type="AlphaFoldDB" id="A0A1V9ADF9"/>
<dbReference type="EMBL" id="MWIH01000002">
    <property type="protein sequence ID" value="OQO95121.1"/>
    <property type="molecule type" value="Genomic_DNA"/>
</dbReference>
<organism evidence="3 4">
    <name type="scientific">Saccharomonospora piscinae</name>
    <dbReference type="NCBI Taxonomy" id="687388"/>
    <lineage>
        <taxon>Bacteria</taxon>
        <taxon>Bacillati</taxon>
        <taxon>Actinomycetota</taxon>
        <taxon>Actinomycetes</taxon>
        <taxon>Pseudonocardiales</taxon>
        <taxon>Pseudonocardiaceae</taxon>
        <taxon>Saccharomonospora</taxon>
    </lineage>
</organism>
<dbReference type="SUPFAM" id="SSF50475">
    <property type="entry name" value="FMN-binding split barrel"/>
    <property type="match status" value="1"/>
</dbReference>
<sequence length="157" mass="17279">MSTFPSGVAVVTSQDQQGALRGSTCTSLCSVSLRPPILLVSLHLRSGTLATIRRAGSFAVNFLHSRGRYAAELFSTAVADRFRRIEWERTPNLSQPWLVRDAHATAECRLTETVEVADHGVVFGVVREVLTVRGAPAPLLYGQREYRRWPEALTAEG</sequence>
<dbReference type="Pfam" id="PF01613">
    <property type="entry name" value="Flavin_Reduct"/>
    <property type="match status" value="1"/>
</dbReference>